<dbReference type="Proteomes" id="UP000183832">
    <property type="component" value="Unassembled WGS sequence"/>
</dbReference>
<dbReference type="AlphaFoldDB" id="A0A1J1I933"/>
<evidence type="ECO:0000313" key="2">
    <source>
        <dbReference type="Proteomes" id="UP000183832"/>
    </source>
</evidence>
<name>A0A1J1I933_9DIPT</name>
<organism evidence="1 2">
    <name type="scientific">Clunio marinus</name>
    <dbReference type="NCBI Taxonomy" id="568069"/>
    <lineage>
        <taxon>Eukaryota</taxon>
        <taxon>Metazoa</taxon>
        <taxon>Ecdysozoa</taxon>
        <taxon>Arthropoda</taxon>
        <taxon>Hexapoda</taxon>
        <taxon>Insecta</taxon>
        <taxon>Pterygota</taxon>
        <taxon>Neoptera</taxon>
        <taxon>Endopterygota</taxon>
        <taxon>Diptera</taxon>
        <taxon>Nematocera</taxon>
        <taxon>Chironomoidea</taxon>
        <taxon>Chironomidae</taxon>
        <taxon>Clunio</taxon>
    </lineage>
</organism>
<accession>A0A1J1I933</accession>
<protein>
    <submittedName>
        <fullName evidence="1">CLUMA_CG009504, isoform A</fullName>
    </submittedName>
</protein>
<reference evidence="1 2" key="1">
    <citation type="submission" date="2015-04" db="EMBL/GenBank/DDBJ databases">
        <authorList>
            <person name="Syromyatnikov M.Y."/>
            <person name="Popov V.N."/>
        </authorList>
    </citation>
    <scope>NUCLEOTIDE SEQUENCE [LARGE SCALE GENOMIC DNA]</scope>
</reference>
<proteinExistence type="predicted"/>
<gene>
    <name evidence="1" type="ORF">CLUMA_CG009504</name>
</gene>
<dbReference type="EMBL" id="CVRI01000043">
    <property type="protein sequence ID" value="CRK96068.1"/>
    <property type="molecule type" value="Genomic_DNA"/>
</dbReference>
<sequence>MSLNNEQNTCRRSDNKMFYTFSDTMMRHTIQIKKNKIKRNIVTNRYIASCLFASHSLFTYKQANLLDLTKHPSESCFCLPSLFGGKQNISHTKSFIGNL</sequence>
<evidence type="ECO:0000313" key="1">
    <source>
        <dbReference type="EMBL" id="CRK96068.1"/>
    </source>
</evidence>
<keyword evidence="2" id="KW-1185">Reference proteome</keyword>